<dbReference type="Pfam" id="PF00582">
    <property type="entry name" value="Usp"/>
    <property type="match status" value="2"/>
</dbReference>
<dbReference type="EMBL" id="CAJVAX010000018">
    <property type="protein sequence ID" value="CAG7646296.1"/>
    <property type="molecule type" value="Genomic_DNA"/>
</dbReference>
<dbReference type="InterPro" id="IPR014729">
    <property type="entry name" value="Rossmann-like_a/b/a_fold"/>
</dbReference>
<evidence type="ECO:0000256" key="1">
    <source>
        <dbReference type="ARBA" id="ARBA00008791"/>
    </source>
</evidence>
<reference evidence="3" key="1">
    <citation type="submission" date="2021-06" db="EMBL/GenBank/DDBJ databases">
        <authorList>
            <person name="Arsene-Ploetze F."/>
        </authorList>
    </citation>
    <scope>NUCLEOTIDE SEQUENCE</scope>
    <source>
        <strain evidence="3">SBRY1</strain>
    </source>
</reference>
<accession>A0A9W4H2U1</accession>
<sequence>MARIVVVGVDGSPESAAAAEWAGDEAAAHGAEVRLLDVWQPPASNVQFSPAPEALRQWEEAQVLDAARKLTARHPGLKVTAEQITGSPAPALLDAAAAADVTVLGSRALGTVSGFLYGSVGLHVVAHSDRPVVLVRAPGDEPSSAGAPVVLALDLGRPSDALTQFAFEEASARVPALRVVHVWDVHRLYGYAGPMLDREIAEQLRSEQAEQLAQVLTPWRARFGDVQVSHEVVAGPVTGTLAEVAQEASLLVVGRRRRHIAVGAHIGPVTHAVVHHAACPVAVVAHD</sequence>
<evidence type="ECO:0000313" key="3">
    <source>
        <dbReference type="EMBL" id="CAG7646296.1"/>
    </source>
</evidence>
<dbReference type="RefSeq" id="WP_205044984.1">
    <property type="nucleotide sequence ID" value="NZ_CAJVAX010000018.1"/>
</dbReference>
<organism evidence="3 4">
    <name type="scientific">Actinacidiphila bryophytorum</name>
    <dbReference type="NCBI Taxonomy" id="1436133"/>
    <lineage>
        <taxon>Bacteria</taxon>
        <taxon>Bacillati</taxon>
        <taxon>Actinomycetota</taxon>
        <taxon>Actinomycetes</taxon>
        <taxon>Kitasatosporales</taxon>
        <taxon>Streptomycetaceae</taxon>
        <taxon>Actinacidiphila</taxon>
    </lineage>
</organism>
<dbReference type="PANTHER" id="PTHR46268">
    <property type="entry name" value="STRESS RESPONSE PROTEIN NHAX"/>
    <property type="match status" value="1"/>
</dbReference>
<proteinExistence type="inferred from homology"/>
<evidence type="ECO:0000313" key="4">
    <source>
        <dbReference type="Proteomes" id="UP001153328"/>
    </source>
</evidence>
<dbReference type="AlphaFoldDB" id="A0A9W4H2U1"/>
<protein>
    <submittedName>
        <fullName evidence="3">Universal stress protein family</fullName>
    </submittedName>
</protein>
<dbReference type="PRINTS" id="PR01438">
    <property type="entry name" value="UNVRSLSTRESS"/>
</dbReference>
<dbReference type="SUPFAM" id="SSF52402">
    <property type="entry name" value="Adenine nucleotide alpha hydrolases-like"/>
    <property type="match status" value="2"/>
</dbReference>
<comment type="caution">
    <text evidence="3">The sequence shown here is derived from an EMBL/GenBank/DDBJ whole genome shotgun (WGS) entry which is preliminary data.</text>
</comment>
<dbReference type="InterPro" id="IPR006016">
    <property type="entry name" value="UspA"/>
</dbReference>
<dbReference type="Proteomes" id="UP001153328">
    <property type="component" value="Unassembled WGS sequence"/>
</dbReference>
<dbReference type="Gene3D" id="3.40.50.620">
    <property type="entry name" value="HUPs"/>
    <property type="match status" value="2"/>
</dbReference>
<evidence type="ECO:0000259" key="2">
    <source>
        <dbReference type="Pfam" id="PF00582"/>
    </source>
</evidence>
<name>A0A9W4H2U1_9ACTN</name>
<feature type="domain" description="UspA" evidence="2">
    <location>
        <begin position="149"/>
        <end position="284"/>
    </location>
</feature>
<feature type="domain" description="UspA" evidence="2">
    <location>
        <begin position="1"/>
        <end position="136"/>
    </location>
</feature>
<dbReference type="PANTHER" id="PTHR46268:SF6">
    <property type="entry name" value="UNIVERSAL STRESS PROTEIN UP12"/>
    <property type="match status" value="1"/>
</dbReference>
<dbReference type="InterPro" id="IPR006015">
    <property type="entry name" value="Universal_stress_UspA"/>
</dbReference>
<comment type="similarity">
    <text evidence="1">Belongs to the universal stress protein A family.</text>
</comment>
<keyword evidence="4" id="KW-1185">Reference proteome</keyword>
<gene>
    <name evidence="3" type="ORF">SBRY_40378</name>
</gene>